<dbReference type="Gene3D" id="1.10.110.10">
    <property type="entry name" value="Plant lipid-transfer and hydrophobic proteins"/>
    <property type="match status" value="1"/>
</dbReference>
<feature type="compositionally biased region" description="Polar residues" evidence="9">
    <location>
        <begin position="145"/>
        <end position="158"/>
    </location>
</feature>
<evidence type="ECO:0000256" key="8">
    <source>
        <dbReference type="ARBA" id="ARBA00023288"/>
    </source>
</evidence>
<evidence type="ECO:0000256" key="4">
    <source>
        <dbReference type="ARBA" id="ARBA00022622"/>
    </source>
</evidence>
<dbReference type="SMART" id="SM00499">
    <property type="entry name" value="AAI"/>
    <property type="match status" value="1"/>
</dbReference>
<name>A0AAV2G736_9ROSI</name>
<protein>
    <recommendedName>
        <fullName evidence="12">Bifunctional inhibitor/plant lipid transfer protein/seed storage helical domain-containing protein</fullName>
    </recommendedName>
</protein>
<feature type="region of interest" description="Disordered" evidence="9">
    <location>
        <begin position="131"/>
        <end position="158"/>
    </location>
</feature>
<evidence type="ECO:0000256" key="11">
    <source>
        <dbReference type="SAM" id="SignalP"/>
    </source>
</evidence>
<keyword evidence="10" id="KW-1133">Transmembrane helix</keyword>
<feature type="transmembrane region" description="Helical" evidence="10">
    <location>
        <begin position="192"/>
        <end position="208"/>
    </location>
</feature>
<keyword evidence="10" id="KW-0472">Membrane</keyword>
<evidence type="ECO:0000256" key="3">
    <source>
        <dbReference type="ARBA" id="ARBA00022475"/>
    </source>
</evidence>
<dbReference type="CDD" id="cd00010">
    <property type="entry name" value="AAI_LTSS"/>
    <property type="match status" value="1"/>
</dbReference>
<evidence type="ECO:0000256" key="7">
    <source>
        <dbReference type="ARBA" id="ARBA00023180"/>
    </source>
</evidence>
<dbReference type="GO" id="GO:0098552">
    <property type="term" value="C:side of membrane"/>
    <property type="evidence" value="ECO:0007669"/>
    <property type="project" value="UniProtKB-KW"/>
</dbReference>
<comment type="subcellular location">
    <subcellularLocation>
        <location evidence="1">Cell membrane</location>
        <topology evidence="1">Lipid-anchor</topology>
        <topology evidence="1">GPI-anchor</topology>
    </subcellularLocation>
</comment>
<comment type="similarity">
    <text evidence="2">Belongs to the plant LTP family.</text>
</comment>
<keyword evidence="7" id="KW-0325">Glycoprotein</keyword>
<organism evidence="13 14">
    <name type="scientific">Linum trigynum</name>
    <dbReference type="NCBI Taxonomy" id="586398"/>
    <lineage>
        <taxon>Eukaryota</taxon>
        <taxon>Viridiplantae</taxon>
        <taxon>Streptophyta</taxon>
        <taxon>Embryophyta</taxon>
        <taxon>Tracheophyta</taxon>
        <taxon>Spermatophyta</taxon>
        <taxon>Magnoliopsida</taxon>
        <taxon>eudicotyledons</taxon>
        <taxon>Gunneridae</taxon>
        <taxon>Pentapetalae</taxon>
        <taxon>rosids</taxon>
        <taxon>fabids</taxon>
        <taxon>Malpighiales</taxon>
        <taxon>Linaceae</taxon>
        <taxon>Linum</taxon>
    </lineage>
</organism>
<dbReference type="SUPFAM" id="SSF47699">
    <property type="entry name" value="Bifunctional inhibitor/lipid-transfer protein/seed storage 2S albumin"/>
    <property type="match status" value="1"/>
</dbReference>
<proteinExistence type="inferred from homology"/>
<evidence type="ECO:0000256" key="6">
    <source>
        <dbReference type="ARBA" id="ARBA00023157"/>
    </source>
</evidence>
<reference evidence="13 14" key="1">
    <citation type="submission" date="2024-04" db="EMBL/GenBank/DDBJ databases">
        <authorList>
            <person name="Fracassetti M."/>
        </authorList>
    </citation>
    <scope>NUCLEOTIDE SEQUENCE [LARGE SCALE GENOMIC DNA]</scope>
</reference>
<evidence type="ECO:0000313" key="14">
    <source>
        <dbReference type="Proteomes" id="UP001497516"/>
    </source>
</evidence>
<keyword evidence="3" id="KW-1003">Cell membrane</keyword>
<evidence type="ECO:0000313" key="13">
    <source>
        <dbReference type="EMBL" id="CAL1405563.1"/>
    </source>
</evidence>
<dbReference type="InterPro" id="IPR043325">
    <property type="entry name" value="LTSS"/>
</dbReference>
<dbReference type="EMBL" id="OZ034821">
    <property type="protein sequence ID" value="CAL1405563.1"/>
    <property type="molecule type" value="Genomic_DNA"/>
</dbReference>
<dbReference type="InterPro" id="IPR036312">
    <property type="entry name" value="Bifun_inhib/LTP/seed_sf"/>
</dbReference>
<keyword evidence="6" id="KW-1015">Disulfide bond</keyword>
<keyword evidence="14" id="KW-1185">Reference proteome</keyword>
<evidence type="ECO:0000256" key="1">
    <source>
        <dbReference type="ARBA" id="ARBA00004609"/>
    </source>
</evidence>
<keyword evidence="4" id="KW-0336">GPI-anchor</keyword>
<evidence type="ECO:0000256" key="2">
    <source>
        <dbReference type="ARBA" id="ARBA00009748"/>
    </source>
</evidence>
<feature type="signal peptide" evidence="11">
    <location>
        <begin position="1"/>
        <end position="35"/>
    </location>
</feature>
<dbReference type="Pfam" id="PF14368">
    <property type="entry name" value="LTP_2"/>
    <property type="match status" value="1"/>
</dbReference>
<gene>
    <name evidence="13" type="ORF">LTRI10_LOCUS45342</name>
</gene>
<dbReference type="PANTHER" id="PTHR33044">
    <property type="entry name" value="BIFUNCTIONAL INHIBITOR/LIPID-TRANSFER PROTEIN/SEED STORAGE 2S ALBUMIN SUPERFAMILY PROTEIN-RELATED"/>
    <property type="match status" value="1"/>
</dbReference>
<dbReference type="InterPro" id="IPR016140">
    <property type="entry name" value="Bifunc_inhib/LTP/seed_store"/>
</dbReference>
<sequence>MAVCHGSPPLPTTTTTTSSMAFLLLLLLLAAAASATAVLATSQSPTITDCTPGLLQLTPCSPFVQGLSASPLQSCCNNLLQLYHRQPSCLCLVLNTPDFGGFPINTTLASRLPSLCDLHVDPSAACSSQVPPPGARLPASPRVAHTNSSTDSIGHHPNSTVPAFPVIQAAPRPVVMGMGIGGSSRIGVGRQVPMMLLMVWLLQFFFFLL</sequence>
<dbReference type="AlphaFoldDB" id="A0AAV2G736"/>
<keyword evidence="8" id="KW-0449">Lipoprotein</keyword>
<evidence type="ECO:0000256" key="10">
    <source>
        <dbReference type="SAM" id="Phobius"/>
    </source>
</evidence>
<dbReference type="Proteomes" id="UP001497516">
    <property type="component" value="Chromosome 8"/>
</dbReference>
<dbReference type="GO" id="GO:0005886">
    <property type="term" value="C:plasma membrane"/>
    <property type="evidence" value="ECO:0007669"/>
    <property type="project" value="UniProtKB-SubCell"/>
</dbReference>
<accession>A0AAV2G736</accession>
<evidence type="ECO:0000256" key="5">
    <source>
        <dbReference type="ARBA" id="ARBA00022729"/>
    </source>
</evidence>
<feature type="domain" description="Bifunctional inhibitor/plant lipid transfer protein/seed storage helical" evidence="12">
    <location>
        <begin position="50"/>
        <end position="126"/>
    </location>
</feature>
<keyword evidence="10" id="KW-0812">Transmembrane</keyword>
<evidence type="ECO:0000259" key="12">
    <source>
        <dbReference type="SMART" id="SM00499"/>
    </source>
</evidence>
<evidence type="ECO:0000256" key="9">
    <source>
        <dbReference type="SAM" id="MobiDB-lite"/>
    </source>
</evidence>
<keyword evidence="5 11" id="KW-0732">Signal</keyword>
<feature type="chain" id="PRO_5043494821" description="Bifunctional inhibitor/plant lipid transfer protein/seed storage helical domain-containing protein" evidence="11">
    <location>
        <begin position="36"/>
        <end position="209"/>
    </location>
</feature>